<name>A0ACC2RI78_9FUNG</name>
<reference evidence="1" key="1">
    <citation type="submission" date="2022-04" db="EMBL/GenBank/DDBJ databases">
        <title>Genome of the entomopathogenic fungus Entomophthora muscae.</title>
        <authorList>
            <person name="Elya C."/>
            <person name="Lovett B.R."/>
            <person name="Lee E."/>
            <person name="Macias A.M."/>
            <person name="Hajek A.E."/>
            <person name="De Bivort B.L."/>
            <person name="Kasson M.T."/>
            <person name="De Fine Licht H.H."/>
            <person name="Stajich J.E."/>
        </authorList>
    </citation>
    <scope>NUCLEOTIDE SEQUENCE</scope>
    <source>
        <strain evidence="1">Berkeley</strain>
    </source>
</reference>
<evidence type="ECO:0000313" key="2">
    <source>
        <dbReference type="Proteomes" id="UP001165960"/>
    </source>
</evidence>
<gene>
    <name evidence="1" type="ORF">DSO57_1020992</name>
</gene>
<evidence type="ECO:0000313" key="1">
    <source>
        <dbReference type="EMBL" id="KAJ9049767.1"/>
    </source>
</evidence>
<protein>
    <submittedName>
        <fullName evidence="1">Uncharacterized protein</fullName>
    </submittedName>
</protein>
<dbReference type="Proteomes" id="UP001165960">
    <property type="component" value="Unassembled WGS sequence"/>
</dbReference>
<keyword evidence="2" id="KW-1185">Reference proteome</keyword>
<organism evidence="1 2">
    <name type="scientific">Entomophthora muscae</name>
    <dbReference type="NCBI Taxonomy" id="34485"/>
    <lineage>
        <taxon>Eukaryota</taxon>
        <taxon>Fungi</taxon>
        <taxon>Fungi incertae sedis</taxon>
        <taxon>Zoopagomycota</taxon>
        <taxon>Entomophthoromycotina</taxon>
        <taxon>Entomophthoromycetes</taxon>
        <taxon>Entomophthorales</taxon>
        <taxon>Entomophthoraceae</taxon>
        <taxon>Entomophthora</taxon>
    </lineage>
</organism>
<comment type="caution">
    <text evidence="1">The sequence shown here is derived from an EMBL/GenBank/DDBJ whole genome shotgun (WGS) entry which is preliminary data.</text>
</comment>
<dbReference type="EMBL" id="QTSX02007200">
    <property type="protein sequence ID" value="KAJ9049767.1"/>
    <property type="molecule type" value="Genomic_DNA"/>
</dbReference>
<proteinExistence type="predicted"/>
<sequence length="148" mass="16066">MYMAFQAQPASPVGVHLDSGMIRDNLLHMSMIGIPVSSTLVKFNLGALLHSTGEDLPNKWIPGTLSDNRSFPEVATCNTSCLGGEISDPVNVKSLKPAPPKTCHLLSGIFLTTLAFRKLFWAHCNIKNKTKKAAVPAYWGNCCGKPRL</sequence>
<accession>A0ACC2RI78</accession>